<protein>
    <submittedName>
        <fullName evidence="2">Amidohydrolase family protein</fullName>
    </submittedName>
</protein>
<dbReference type="Gene3D" id="2.30.40.10">
    <property type="entry name" value="Urease, subunit C, domain 1"/>
    <property type="match status" value="2"/>
</dbReference>
<gene>
    <name evidence="2" type="ORF">ABUK86_02210</name>
</gene>
<reference evidence="2 3" key="1">
    <citation type="submission" date="2024-06" db="EMBL/GenBank/DDBJ databases">
        <authorList>
            <person name="Bataeva Y.V."/>
            <person name="Grigorian L.N."/>
            <person name="Solomentsev V.I."/>
        </authorList>
    </citation>
    <scope>NUCLEOTIDE SEQUENCE [LARGE SCALE GENOMIC DNA]</scope>
    <source>
        <strain evidence="3">SCPM-O-B-12605 (RCAM04882)</strain>
    </source>
</reference>
<comment type="caution">
    <text evidence="2">The sequence shown here is derived from an EMBL/GenBank/DDBJ whole genome shotgun (WGS) entry which is preliminary data.</text>
</comment>
<dbReference type="Gene3D" id="3.40.50.10910">
    <property type="entry name" value="Amidohydrolase"/>
    <property type="match status" value="1"/>
</dbReference>
<dbReference type="Gene3D" id="3.30.110.90">
    <property type="entry name" value="Amidohydrolase"/>
    <property type="match status" value="1"/>
</dbReference>
<dbReference type="Gene3D" id="3.20.20.140">
    <property type="entry name" value="Metal-dependent hydrolases"/>
    <property type="match status" value="1"/>
</dbReference>
<dbReference type="InterPro" id="IPR006680">
    <property type="entry name" value="Amidohydro-rel"/>
</dbReference>
<organism evidence="2 3">
    <name type="scientific">Nocardiopsis tropica</name>
    <dbReference type="NCBI Taxonomy" id="109330"/>
    <lineage>
        <taxon>Bacteria</taxon>
        <taxon>Bacillati</taxon>
        <taxon>Actinomycetota</taxon>
        <taxon>Actinomycetes</taxon>
        <taxon>Streptosporangiales</taxon>
        <taxon>Nocardiopsidaceae</taxon>
        <taxon>Nocardiopsis</taxon>
    </lineage>
</organism>
<evidence type="ECO:0000259" key="1">
    <source>
        <dbReference type="Pfam" id="PF01979"/>
    </source>
</evidence>
<dbReference type="InterPro" id="IPR011059">
    <property type="entry name" value="Metal-dep_hydrolase_composite"/>
</dbReference>
<dbReference type="SUPFAM" id="SSF51338">
    <property type="entry name" value="Composite domain of metallo-dependent hydrolases"/>
    <property type="match status" value="1"/>
</dbReference>
<evidence type="ECO:0000313" key="2">
    <source>
        <dbReference type="EMBL" id="MES0832576.1"/>
    </source>
</evidence>
<dbReference type="RefSeq" id="WP_352982348.1">
    <property type="nucleotide sequence ID" value="NZ_JBEQNA010000008.1"/>
</dbReference>
<proteinExistence type="predicted"/>
<dbReference type="EMBL" id="JBEQNB010000001">
    <property type="protein sequence ID" value="MES0832576.1"/>
    <property type="molecule type" value="Genomic_DNA"/>
</dbReference>
<dbReference type="InterPro" id="IPR051781">
    <property type="entry name" value="Metallo-dep_Hydrolase"/>
</dbReference>
<name>A0ABV1ZPD2_9ACTN</name>
<keyword evidence="3" id="KW-1185">Reference proteome</keyword>
<dbReference type="PANTHER" id="PTHR43135">
    <property type="entry name" value="ALPHA-D-RIBOSE 1-METHYLPHOSPHONATE 5-TRIPHOSPHATE DIPHOSPHATASE"/>
    <property type="match status" value="1"/>
</dbReference>
<dbReference type="PANTHER" id="PTHR43135:SF3">
    <property type="entry name" value="ALPHA-D-RIBOSE 1-METHYLPHOSPHONATE 5-TRIPHOSPHATE DIPHOSPHATASE"/>
    <property type="match status" value="1"/>
</dbReference>
<dbReference type="Proteomes" id="UP001432401">
    <property type="component" value="Unassembled WGS sequence"/>
</dbReference>
<dbReference type="SUPFAM" id="SSF51556">
    <property type="entry name" value="Metallo-dependent hydrolases"/>
    <property type="match status" value="1"/>
</dbReference>
<evidence type="ECO:0000313" key="3">
    <source>
        <dbReference type="Proteomes" id="UP001432401"/>
    </source>
</evidence>
<feature type="domain" description="Amidohydrolase-related" evidence="1">
    <location>
        <begin position="54"/>
        <end position="437"/>
    </location>
</feature>
<sequence length="460" mass="50467">MQAYTHVTVIDSTGGPSAPDRTVLVEDGVITAVGRTAEVPVPETASVVDLTGKYLIPGLADMHVHSDIEDERIIPALYLANGVTTVREMWGGPRVHDWRRRIGAGTMSGPRWVVGGNLVDGSPSLWEDIPGPAAPTVVKGAQDARRAVGETRDAGADFVKVYSRLDRESYLALMEEARRQDIPVVGHRSDLVPFVEQVELGQRSFEHVHGLWPALSRDAAEMEASMARISLEPDTYYSSWFRQINEVEWESVNSYDSAAAASVFGRLAANDVALCPTLVMHEKVDLPERAGLEDPRLRYLPPYMREMWKYVLEQVYTRGRSAAEGALRRDLFERRRETVVAMDAAGVRLLAGTDPLTPGVLPGFGLHDELELLVRSGLSPARVLRIATLEAARFLGREQWSGTVREGRAADLVVLEADPLADIRNTTRIHAVVVAGRFIGPGERQALLDTAERAAADQVA</sequence>
<dbReference type="Pfam" id="PF01979">
    <property type="entry name" value="Amidohydro_1"/>
    <property type="match status" value="1"/>
</dbReference>
<dbReference type="InterPro" id="IPR032466">
    <property type="entry name" value="Metal_Hydrolase"/>
</dbReference>
<accession>A0ABV1ZPD2</accession>